<comment type="caution">
    <text evidence="5">The sequence shown here is derived from an EMBL/GenBank/DDBJ whole genome shotgun (WGS) entry which is preliminary data.</text>
</comment>
<evidence type="ECO:0000259" key="4">
    <source>
        <dbReference type="Pfam" id="PF01979"/>
    </source>
</evidence>
<protein>
    <submittedName>
        <fullName evidence="5">Amidohydrolase family protein</fullName>
    </submittedName>
</protein>
<feature type="domain" description="Amidohydrolase-related" evidence="4">
    <location>
        <begin position="78"/>
        <end position="422"/>
    </location>
</feature>
<dbReference type="Gene3D" id="3.20.20.140">
    <property type="entry name" value="Metal-dependent hydrolases"/>
    <property type="match status" value="1"/>
</dbReference>
<proteinExistence type="inferred from homology"/>
<dbReference type="SUPFAM" id="SSF51556">
    <property type="entry name" value="Metallo-dependent hydrolases"/>
    <property type="match status" value="1"/>
</dbReference>
<dbReference type="GO" id="GO:0016810">
    <property type="term" value="F:hydrolase activity, acting on carbon-nitrogen (but not peptide) bonds"/>
    <property type="evidence" value="ECO:0007669"/>
    <property type="project" value="InterPro"/>
</dbReference>
<dbReference type="Pfam" id="PF01979">
    <property type="entry name" value="Amidohydro_1"/>
    <property type="match status" value="1"/>
</dbReference>
<accession>A0A845G7B2</accession>
<dbReference type="Proteomes" id="UP000470302">
    <property type="component" value="Unassembled WGS sequence"/>
</dbReference>
<dbReference type="AlphaFoldDB" id="A0A845G7B2"/>
<gene>
    <name evidence="5" type="ORF">GTP91_21595</name>
</gene>
<reference evidence="5 6" key="1">
    <citation type="submission" date="2020-01" db="EMBL/GenBank/DDBJ databases">
        <title>Novel species isolated from a subtropical stream in China.</title>
        <authorList>
            <person name="Lu H."/>
        </authorList>
    </citation>
    <scope>NUCLEOTIDE SEQUENCE [LARGE SCALE GENOMIC DNA]</scope>
    <source>
        <strain evidence="5 6">FT82W</strain>
    </source>
</reference>
<dbReference type="Gene3D" id="2.30.40.10">
    <property type="entry name" value="Urease, subunit C, domain 1"/>
    <property type="match status" value="1"/>
</dbReference>
<name>A0A845G7B2_9BURK</name>
<dbReference type="InterPro" id="IPR032466">
    <property type="entry name" value="Metal_Hydrolase"/>
</dbReference>
<dbReference type="SUPFAM" id="SSF51338">
    <property type="entry name" value="Composite domain of metallo-dependent hydrolases"/>
    <property type="match status" value="1"/>
</dbReference>
<organism evidence="5 6">
    <name type="scientific">Duganella vulcania</name>
    <dbReference type="NCBI Taxonomy" id="2692166"/>
    <lineage>
        <taxon>Bacteria</taxon>
        <taxon>Pseudomonadati</taxon>
        <taxon>Pseudomonadota</taxon>
        <taxon>Betaproteobacteria</taxon>
        <taxon>Burkholderiales</taxon>
        <taxon>Oxalobacteraceae</taxon>
        <taxon>Telluria group</taxon>
        <taxon>Duganella</taxon>
    </lineage>
</organism>
<dbReference type="InterPro" id="IPR006680">
    <property type="entry name" value="Amidohydro-rel"/>
</dbReference>
<dbReference type="RefSeq" id="WP_161098649.1">
    <property type="nucleotide sequence ID" value="NZ_WWCW01000086.1"/>
</dbReference>
<feature type="signal peptide" evidence="3">
    <location>
        <begin position="1"/>
        <end position="21"/>
    </location>
</feature>
<dbReference type="InterPro" id="IPR050287">
    <property type="entry name" value="MTA/SAH_deaminase"/>
</dbReference>
<dbReference type="PANTHER" id="PTHR43794:SF11">
    <property type="entry name" value="AMIDOHYDROLASE-RELATED DOMAIN-CONTAINING PROTEIN"/>
    <property type="match status" value="1"/>
</dbReference>
<evidence type="ECO:0000256" key="3">
    <source>
        <dbReference type="SAM" id="SignalP"/>
    </source>
</evidence>
<dbReference type="EMBL" id="WWCW01000086">
    <property type="protein sequence ID" value="MYM89761.1"/>
    <property type="molecule type" value="Genomic_DNA"/>
</dbReference>
<evidence type="ECO:0000313" key="6">
    <source>
        <dbReference type="Proteomes" id="UP000470302"/>
    </source>
</evidence>
<evidence type="ECO:0000256" key="2">
    <source>
        <dbReference type="ARBA" id="ARBA00022801"/>
    </source>
</evidence>
<evidence type="ECO:0000256" key="1">
    <source>
        <dbReference type="ARBA" id="ARBA00006745"/>
    </source>
</evidence>
<keyword evidence="2 5" id="KW-0378">Hydrolase</keyword>
<dbReference type="PANTHER" id="PTHR43794">
    <property type="entry name" value="AMINOHYDROLASE SSNA-RELATED"/>
    <property type="match status" value="1"/>
</dbReference>
<feature type="chain" id="PRO_5032510789" evidence="3">
    <location>
        <begin position="22"/>
        <end position="489"/>
    </location>
</feature>
<evidence type="ECO:0000313" key="5">
    <source>
        <dbReference type="EMBL" id="MYM89761.1"/>
    </source>
</evidence>
<keyword evidence="3" id="KW-0732">Signal</keyword>
<comment type="similarity">
    <text evidence="1">Belongs to the metallo-dependent hydrolases superfamily. ATZ/TRZ family.</text>
</comment>
<dbReference type="InterPro" id="IPR011059">
    <property type="entry name" value="Metal-dep_hydrolase_composite"/>
</dbReference>
<sequence length="489" mass="52623">MLRACLRPLLALLLTLTATMAAGTPGGMPLVALGGRVVTPEGVLEHGWVVVGDGKIVSVSADLPDLPPLQLLRTKDTVYPGFVDLHNHPLFDMLPRWQPAHLYDNRYQWRNESAHVNAVTRPVREMTIWRFCEVDEFAEMKAVIGGTTSLLGIGRPPAYADFLYDALNRVKQMAAANGRKLPSLQQCVGALARNLDWPGAFPGGAPQAARVEAVLGVTDADLPDERRRKVSDGMRRGAVDLLTIHLAEGRKSDAVTRAEFAKLQAAGLLNAHTAIVHGISLDRDQFRRMKQAGAALIWSPRSNLALYGQTADVLTARQEQVALALAPDWAPTGSNNMLAELGFAHAYSLQFLGGRLTPHDLFLMATSTPARIAHVDDKIGSVAAGRYADLFLLAGDTEDPYQALVKARPEDVTLVMIGGTPVFGSPDHLQRLHVRQTEMLTVCGAMRAVNAAALPAGPLAPLTAGLAQGLRDRGQRLGELADCGAGQRQ</sequence>